<gene>
    <name evidence="2" type="ORF">SAMN05421784_13726</name>
</gene>
<evidence type="ECO:0000313" key="3">
    <source>
        <dbReference type="Proteomes" id="UP000242496"/>
    </source>
</evidence>
<dbReference type="AlphaFoldDB" id="A0A1I7JQV5"/>
<feature type="domain" description="Resolvase/invertase-type recombinase catalytic" evidence="1">
    <location>
        <begin position="1"/>
        <end position="49"/>
    </location>
</feature>
<dbReference type="InterPro" id="IPR036162">
    <property type="entry name" value="Resolvase-like_N_sf"/>
</dbReference>
<evidence type="ECO:0000259" key="1">
    <source>
        <dbReference type="PROSITE" id="PS51736"/>
    </source>
</evidence>
<dbReference type="Proteomes" id="UP000242496">
    <property type="component" value="Unassembled WGS sequence"/>
</dbReference>
<sequence>MRIGYARKSTIEQDITHQIDALRDAGCEQYTKSKFHEEENEDGKQELPS</sequence>
<dbReference type="PROSITE" id="PS51736">
    <property type="entry name" value="RECOMBINASES_3"/>
    <property type="match status" value="1"/>
</dbReference>
<dbReference type="GO" id="GO:0003677">
    <property type="term" value="F:DNA binding"/>
    <property type="evidence" value="ECO:0007669"/>
    <property type="project" value="InterPro"/>
</dbReference>
<dbReference type="Gene3D" id="3.40.50.1390">
    <property type="entry name" value="Resolvase, N-terminal catalytic domain"/>
    <property type="match status" value="1"/>
</dbReference>
<dbReference type="Pfam" id="PF00239">
    <property type="entry name" value="Resolvase"/>
    <property type="match status" value="1"/>
</dbReference>
<protein>
    <submittedName>
        <fullName evidence="2">Resolvase, N terminal domain</fullName>
    </submittedName>
</protein>
<name>A0A1I7JQV5_9GAMM</name>
<proteinExistence type="predicted"/>
<dbReference type="GO" id="GO:0000150">
    <property type="term" value="F:DNA strand exchange activity"/>
    <property type="evidence" value="ECO:0007669"/>
    <property type="project" value="InterPro"/>
</dbReference>
<reference evidence="3" key="1">
    <citation type="submission" date="2016-10" db="EMBL/GenBank/DDBJ databases">
        <authorList>
            <person name="Varghese N."/>
            <person name="Submissions S."/>
        </authorList>
    </citation>
    <scope>NUCLEOTIDE SEQUENCE [LARGE SCALE GENOMIC DNA]</scope>
    <source>
        <strain evidence="3">DSM 18168</strain>
    </source>
</reference>
<dbReference type="STRING" id="351659.SAMN05421784_13726"/>
<accession>A0A1I7JQV5</accession>
<dbReference type="SUPFAM" id="SSF53041">
    <property type="entry name" value="Resolvase-like"/>
    <property type="match status" value="1"/>
</dbReference>
<dbReference type="EMBL" id="FPBJ01000037">
    <property type="protein sequence ID" value="SFU87581.1"/>
    <property type="molecule type" value="Genomic_DNA"/>
</dbReference>
<organism evidence="2 3">
    <name type="scientific">Xenorhabdus koppenhoeferi</name>
    <dbReference type="NCBI Taxonomy" id="351659"/>
    <lineage>
        <taxon>Bacteria</taxon>
        <taxon>Pseudomonadati</taxon>
        <taxon>Pseudomonadota</taxon>
        <taxon>Gammaproteobacteria</taxon>
        <taxon>Enterobacterales</taxon>
        <taxon>Morganellaceae</taxon>
        <taxon>Xenorhabdus</taxon>
    </lineage>
</organism>
<evidence type="ECO:0000313" key="2">
    <source>
        <dbReference type="EMBL" id="SFU87581.1"/>
    </source>
</evidence>
<dbReference type="InterPro" id="IPR006119">
    <property type="entry name" value="Resolv_N"/>
</dbReference>
<keyword evidence="3" id="KW-1185">Reference proteome</keyword>